<accession>B6GZP6</accession>
<proteinExistence type="predicted"/>
<gene>
    <name evidence="1" type="ORF">Pc12g05810</name>
    <name evidence="1" type="ORF">PCH_Pc12g05810</name>
</gene>
<dbReference type="VEuPathDB" id="FungiDB:PCH_Pc12g05810"/>
<name>B6GZP6_PENRW</name>
<keyword evidence="2" id="KW-1185">Reference proteome</keyword>
<evidence type="ECO:0000313" key="2">
    <source>
        <dbReference type="Proteomes" id="UP000000724"/>
    </source>
</evidence>
<dbReference type="HOGENOM" id="CLU_1652738_0_0_1"/>
<evidence type="ECO:0000313" key="1">
    <source>
        <dbReference type="EMBL" id="CAP80208.1"/>
    </source>
</evidence>
<dbReference type="EMBL" id="AM920427">
    <property type="protein sequence ID" value="CAP80208.1"/>
    <property type="molecule type" value="Genomic_DNA"/>
</dbReference>
<protein>
    <submittedName>
        <fullName evidence="1">Uncharacterized protein</fullName>
    </submittedName>
</protein>
<dbReference type="AlphaFoldDB" id="B6GZP6"/>
<organism evidence="1 2">
    <name type="scientific">Penicillium rubens (strain ATCC 28089 / DSM 1075 / NRRL 1951 / Wisconsin 54-1255)</name>
    <name type="common">Penicillium chrysogenum</name>
    <dbReference type="NCBI Taxonomy" id="500485"/>
    <lineage>
        <taxon>Eukaryota</taxon>
        <taxon>Fungi</taxon>
        <taxon>Dikarya</taxon>
        <taxon>Ascomycota</taxon>
        <taxon>Pezizomycotina</taxon>
        <taxon>Eurotiomycetes</taxon>
        <taxon>Eurotiomycetidae</taxon>
        <taxon>Eurotiales</taxon>
        <taxon>Aspergillaceae</taxon>
        <taxon>Penicillium</taxon>
        <taxon>Penicillium chrysogenum species complex</taxon>
    </lineage>
</organism>
<dbReference type="Proteomes" id="UP000000724">
    <property type="component" value="Contig Pc00c12"/>
</dbReference>
<reference evidence="1 2" key="1">
    <citation type="journal article" date="2008" name="Nat. Biotechnol.">
        <title>Genome sequencing and analysis of the filamentous fungus Penicillium chrysogenum.</title>
        <authorList>
            <person name="van den Berg M.A."/>
            <person name="Albang R."/>
            <person name="Albermann K."/>
            <person name="Badger J.H."/>
            <person name="Daran J.-M."/>
            <person name="Driessen A.J.M."/>
            <person name="Garcia-Estrada C."/>
            <person name="Fedorova N.D."/>
            <person name="Harris D.M."/>
            <person name="Heijne W.H.M."/>
            <person name="Joardar V.S."/>
            <person name="Kiel J.A.K.W."/>
            <person name="Kovalchuk A."/>
            <person name="Martin J.F."/>
            <person name="Nierman W.C."/>
            <person name="Nijland J.G."/>
            <person name="Pronk J.T."/>
            <person name="Roubos J.A."/>
            <person name="van der Klei I.J."/>
            <person name="van Peij N.N.M.E."/>
            <person name="Veenhuis M."/>
            <person name="von Doehren H."/>
            <person name="Wagner C."/>
            <person name="Wortman J.R."/>
            <person name="Bovenberg R.A.L."/>
        </authorList>
    </citation>
    <scope>NUCLEOTIDE SEQUENCE [LARGE SCALE GENOMIC DNA]</scope>
    <source>
        <strain evidence="2">ATCC 28089 / DSM 1075 / NRRL 1951 / Wisconsin 54-1255</strain>
    </source>
</reference>
<sequence>MELHEPARSFVHTTPPPYLAIVLSCRVSAILDLEPTFSSWLIRSLEATFEDGIVDEIWTMIMTSANIILVTLELFGQRQTGQKLIPVALDSFGDLSAVSTNRPPNAAVTRTTTYRFTRSMQAIVLFQERPFPAFNSITAHQAHAPLRSRRANDDYLPQVS</sequence>